<evidence type="ECO:0000313" key="5">
    <source>
        <dbReference type="EMBL" id="MDG3008132.1"/>
    </source>
</evidence>
<dbReference type="PANTHER" id="PTHR12526">
    <property type="entry name" value="GLYCOSYLTRANSFERASE"/>
    <property type="match status" value="1"/>
</dbReference>
<dbReference type="SUPFAM" id="SSF53756">
    <property type="entry name" value="UDP-Glycosyltransferase/glycogen phosphorylase"/>
    <property type="match status" value="1"/>
</dbReference>
<gene>
    <name evidence="5" type="ORF">PZE19_30570</name>
</gene>
<sequence>MNAPVADEAAAPPLRIAYLVNTYPMTSASFIRRELLEVEAQGAVVDRLTLRRWATPLVDPDDLAEDLKTRAVLEVGALGLAKALLKTAATRPGLFLRGLKQAIQLGRRGSASGQGVLRHAIYLAEACVLLDWHREAATDHVHAHYGTNGATVALLTRTLGGPPFSFTTHGPEEFDRPLALGLDVKVASSAFAVAVSEYGRSQLCRWAAYDQWPKIRVVHCGLDPMFLKAEHVAVPEARRLVCVGRMAEQKGLPILVEAAGRLRAEGVDFELTLVGGGPLLGEIEALVDRLGLRDRVRLAGWKSNAEVRDLIQQSRALVLPSFAEGLPVVLMEALALGRPVVSTWVAGIPELVQPGVNGWLVPPSSAEALAAALREVVEAPAAQLDAMGRRGTERAARRHDVAIEARKLADLIHESLGREPRPEPARLLR</sequence>
<dbReference type="GO" id="GO:0016757">
    <property type="term" value="F:glycosyltransferase activity"/>
    <property type="evidence" value="ECO:0007669"/>
    <property type="project" value="UniProtKB-KW"/>
</dbReference>
<keyword evidence="6" id="KW-1185">Reference proteome</keyword>
<comment type="similarity">
    <text evidence="1">Belongs to the glycosyltransferase group 1 family. Glycosyltransferase 4 subfamily.</text>
</comment>
<accession>A0ABT6FKR4</accession>
<dbReference type="Gene3D" id="3.40.50.2000">
    <property type="entry name" value="Glycogen Phosphorylase B"/>
    <property type="match status" value="2"/>
</dbReference>
<keyword evidence="3 5" id="KW-0808">Transferase</keyword>
<dbReference type="CDD" id="cd03811">
    <property type="entry name" value="GT4_GT28_WabH-like"/>
    <property type="match status" value="1"/>
</dbReference>
<evidence type="ECO:0000256" key="1">
    <source>
        <dbReference type="ARBA" id="ARBA00009481"/>
    </source>
</evidence>
<comment type="caution">
    <text evidence="5">The sequence shown here is derived from an EMBL/GenBank/DDBJ whole genome shotgun (WGS) entry which is preliminary data.</text>
</comment>
<organism evidence="5 6">
    <name type="scientific">Paludisphaera mucosa</name>
    <dbReference type="NCBI Taxonomy" id="3030827"/>
    <lineage>
        <taxon>Bacteria</taxon>
        <taxon>Pseudomonadati</taxon>
        <taxon>Planctomycetota</taxon>
        <taxon>Planctomycetia</taxon>
        <taxon>Isosphaerales</taxon>
        <taxon>Isosphaeraceae</taxon>
        <taxon>Paludisphaera</taxon>
    </lineage>
</organism>
<feature type="domain" description="Glycosyltransferase subfamily 4-like N-terminal" evidence="4">
    <location>
        <begin position="118"/>
        <end position="224"/>
    </location>
</feature>
<proteinExistence type="inferred from homology"/>
<dbReference type="EC" id="2.4.-.-" evidence="5"/>
<dbReference type="Pfam" id="PF13692">
    <property type="entry name" value="Glyco_trans_1_4"/>
    <property type="match status" value="1"/>
</dbReference>
<name>A0ABT6FKR4_9BACT</name>
<dbReference type="PANTHER" id="PTHR12526:SF640">
    <property type="entry name" value="COLANIC ACID BIOSYNTHESIS GLYCOSYLTRANSFERASE WCAL-RELATED"/>
    <property type="match status" value="1"/>
</dbReference>
<dbReference type="Proteomes" id="UP001216907">
    <property type="component" value="Unassembled WGS sequence"/>
</dbReference>
<evidence type="ECO:0000256" key="2">
    <source>
        <dbReference type="ARBA" id="ARBA00022676"/>
    </source>
</evidence>
<protein>
    <submittedName>
        <fullName evidence="5">Glycosyltransferase</fullName>
        <ecNumber evidence="5">2.4.-.-</ecNumber>
    </submittedName>
</protein>
<dbReference type="Pfam" id="PF13439">
    <property type="entry name" value="Glyco_transf_4"/>
    <property type="match status" value="1"/>
</dbReference>
<evidence type="ECO:0000256" key="3">
    <source>
        <dbReference type="ARBA" id="ARBA00022679"/>
    </source>
</evidence>
<dbReference type="EMBL" id="JARRAG010000003">
    <property type="protein sequence ID" value="MDG3008132.1"/>
    <property type="molecule type" value="Genomic_DNA"/>
</dbReference>
<evidence type="ECO:0000313" key="6">
    <source>
        <dbReference type="Proteomes" id="UP001216907"/>
    </source>
</evidence>
<reference evidence="5 6" key="1">
    <citation type="submission" date="2023-03" db="EMBL/GenBank/DDBJ databases">
        <title>Paludisphaera mucosa sp. nov. a novel planctomycete from northern fen.</title>
        <authorList>
            <person name="Ivanova A."/>
        </authorList>
    </citation>
    <scope>NUCLEOTIDE SEQUENCE [LARGE SCALE GENOMIC DNA]</scope>
    <source>
        <strain evidence="5 6">Pla2</strain>
    </source>
</reference>
<evidence type="ECO:0000259" key="4">
    <source>
        <dbReference type="Pfam" id="PF13439"/>
    </source>
</evidence>
<dbReference type="InterPro" id="IPR028098">
    <property type="entry name" value="Glyco_trans_4-like_N"/>
</dbReference>
<keyword evidence="2 5" id="KW-0328">Glycosyltransferase</keyword>